<dbReference type="GeneID" id="28770084"/>
<evidence type="ECO:0000313" key="3">
    <source>
        <dbReference type="Proteomes" id="UP000077069"/>
    </source>
</evidence>
<proteinExistence type="predicted"/>
<name>A0A177BT07_9PLEO</name>
<feature type="region of interest" description="Disordered" evidence="1">
    <location>
        <begin position="204"/>
        <end position="232"/>
    </location>
</feature>
<protein>
    <submittedName>
        <fullName evidence="2">Uncharacterized protein</fullName>
    </submittedName>
</protein>
<organism evidence="2 3">
    <name type="scientific">Paraphaeosphaeria sporulosa</name>
    <dbReference type="NCBI Taxonomy" id="1460663"/>
    <lineage>
        <taxon>Eukaryota</taxon>
        <taxon>Fungi</taxon>
        <taxon>Dikarya</taxon>
        <taxon>Ascomycota</taxon>
        <taxon>Pezizomycotina</taxon>
        <taxon>Dothideomycetes</taxon>
        <taxon>Pleosporomycetidae</taxon>
        <taxon>Pleosporales</taxon>
        <taxon>Massarineae</taxon>
        <taxon>Didymosphaeriaceae</taxon>
        <taxon>Paraphaeosphaeria</taxon>
    </lineage>
</organism>
<dbReference type="InParanoid" id="A0A177BT07"/>
<sequence>MGCGMQGPVSRSGGMQRPVSRSGGCVHCCTALPQRVCCIIPALHPSHASLAKPVSHSSRLSIRLRTITSCRRPYCSVRRLRARRLEKTVSERMLIAHMSLAGSVFASQHILSLPNPSLAERLSRHSSAVGVTTGLIQLSAPSTSHPHAAEADAGPPRGPNARDTNNYWAAIWQSVDQTHQPWNFVLQSRPGVRWRRQLLTGHGFSQHKEATDPPGFPDCIPTASGRISPFPS</sequence>
<dbReference type="EMBL" id="KV441569">
    <property type="protein sequence ID" value="OAF98513.1"/>
    <property type="molecule type" value="Genomic_DNA"/>
</dbReference>
<dbReference type="RefSeq" id="XP_018028879.1">
    <property type="nucleotide sequence ID" value="XM_018186598.1"/>
</dbReference>
<evidence type="ECO:0000256" key="1">
    <source>
        <dbReference type="SAM" id="MobiDB-lite"/>
    </source>
</evidence>
<keyword evidence="3" id="KW-1185">Reference proteome</keyword>
<reference evidence="2 3" key="1">
    <citation type="submission" date="2016-05" db="EMBL/GenBank/DDBJ databases">
        <title>Comparative analysis of secretome profiles of manganese(II)-oxidizing ascomycete fungi.</title>
        <authorList>
            <consortium name="DOE Joint Genome Institute"/>
            <person name="Zeiner C.A."/>
            <person name="Purvine S.O."/>
            <person name="Zink E.M."/>
            <person name="Wu S."/>
            <person name="Pasa-Tolic L."/>
            <person name="Chaput D.L."/>
            <person name="Haridas S."/>
            <person name="Grigoriev I.V."/>
            <person name="Santelli C.M."/>
            <person name="Hansel C.M."/>
        </authorList>
    </citation>
    <scope>NUCLEOTIDE SEQUENCE [LARGE SCALE GENOMIC DNA]</scope>
    <source>
        <strain evidence="2 3">AP3s5-JAC2a</strain>
    </source>
</reference>
<accession>A0A177BT07</accession>
<evidence type="ECO:0000313" key="2">
    <source>
        <dbReference type="EMBL" id="OAF98513.1"/>
    </source>
</evidence>
<gene>
    <name evidence="2" type="ORF">CC84DRAFT_520077</name>
</gene>
<feature type="region of interest" description="Disordered" evidence="1">
    <location>
        <begin position="141"/>
        <end position="163"/>
    </location>
</feature>
<dbReference type="Proteomes" id="UP000077069">
    <property type="component" value="Unassembled WGS sequence"/>
</dbReference>
<dbReference type="AlphaFoldDB" id="A0A177BT07"/>